<keyword evidence="10" id="KW-1185">Reference proteome</keyword>
<evidence type="ECO:0000256" key="2">
    <source>
        <dbReference type="ARBA" id="ARBA00009183"/>
    </source>
</evidence>
<evidence type="ECO:0000256" key="8">
    <source>
        <dbReference type="RuleBase" id="RU361177"/>
    </source>
</evidence>
<keyword evidence="5" id="KW-0521">NADP</keyword>
<sequence length="417" mass="47702">MRVAIIGAGAAGLASARRVSALGIDCEVLEMAPQLGGTWVYTDEVGEDRYGFPVYSAMYKGLRTNLPKEVMGYPDFPIPEQNRSYLTQAEILEFLNLYADHFKIRKLIKFNRMVAEITPLEDKWQIKSIDKPTKQPIVETYDAVMICNGHYNDPIMPQIPGQELFKGTIAHSHQYRSPEPFKNQRVLVVGAGPSGLDLALQISSNAKYVVLSHHTKEAVNTEYPANVSKKPDVLRVKDDEELEFVDGSCCRFDTILYCTGYRYNFPFLHESCGVTVDENHIQPLYKHMIHIERPSMCFIGIPFNVCAFQMFDLQARFFCQYLNGSMPLPSKDMMRMDTDNDMQNRWAKGYTKRQAHMMGPDQQGYYEDLASAANTTPIAPVIVKLRDQSVKRLYDDLLNFREDRYKIVNNETFVKVH</sequence>
<evidence type="ECO:0000256" key="1">
    <source>
        <dbReference type="ARBA" id="ARBA00001974"/>
    </source>
</evidence>
<dbReference type="InterPro" id="IPR000960">
    <property type="entry name" value="Flavin_mOase"/>
</dbReference>
<keyword evidence="3 8" id="KW-0285">Flavoprotein</keyword>
<dbReference type="Proteomes" id="UP001168821">
    <property type="component" value="Unassembled WGS sequence"/>
</dbReference>
<dbReference type="GO" id="GO:0004499">
    <property type="term" value="F:N,N-dimethylaniline monooxygenase activity"/>
    <property type="evidence" value="ECO:0007669"/>
    <property type="project" value="InterPro"/>
</dbReference>
<keyword evidence="6 8" id="KW-0560">Oxidoreductase</keyword>
<evidence type="ECO:0000256" key="4">
    <source>
        <dbReference type="ARBA" id="ARBA00022827"/>
    </source>
</evidence>
<dbReference type="AlphaFoldDB" id="A0AA38I3F2"/>
<evidence type="ECO:0000313" key="9">
    <source>
        <dbReference type="EMBL" id="KAJ3648315.1"/>
    </source>
</evidence>
<dbReference type="PIRSF" id="PIRSF000332">
    <property type="entry name" value="FMO"/>
    <property type="match status" value="1"/>
</dbReference>
<name>A0AA38I3F2_9CUCU</name>
<comment type="similarity">
    <text evidence="2 8">Belongs to the FMO family.</text>
</comment>
<dbReference type="InterPro" id="IPR050346">
    <property type="entry name" value="FMO-like"/>
</dbReference>
<dbReference type="InterPro" id="IPR020946">
    <property type="entry name" value="Flavin_mOase-like"/>
</dbReference>
<comment type="caution">
    <text evidence="9">The sequence shown here is derived from an EMBL/GenBank/DDBJ whole genome shotgun (WGS) entry which is preliminary data.</text>
</comment>
<dbReference type="GO" id="GO:0050661">
    <property type="term" value="F:NADP binding"/>
    <property type="evidence" value="ECO:0007669"/>
    <property type="project" value="InterPro"/>
</dbReference>
<reference evidence="9" key="1">
    <citation type="journal article" date="2023" name="G3 (Bethesda)">
        <title>Whole genome assemblies of Zophobas morio and Tenebrio molitor.</title>
        <authorList>
            <person name="Kaur S."/>
            <person name="Stinson S.A."/>
            <person name="diCenzo G.C."/>
        </authorList>
    </citation>
    <scope>NUCLEOTIDE SEQUENCE</scope>
    <source>
        <strain evidence="9">QUZm001</strain>
    </source>
</reference>
<evidence type="ECO:0000256" key="6">
    <source>
        <dbReference type="ARBA" id="ARBA00023002"/>
    </source>
</evidence>
<dbReference type="InterPro" id="IPR036188">
    <property type="entry name" value="FAD/NAD-bd_sf"/>
</dbReference>
<dbReference type="PRINTS" id="PR00370">
    <property type="entry name" value="FMOXYGENASE"/>
</dbReference>
<dbReference type="EC" id="1.-.-.-" evidence="8"/>
<dbReference type="GO" id="GO:0050660">
    <property type="term" value="F:flavin adenine dinucleotide binding"/>
    <property type="evidence" value="ECO:0007669"/>
    <property type="project" value="InterPro"/>
</dbReference>
<dbReference type="PANTHER" id="PTHR23023">
    <property type="entry name" value="DIMETHYLANILINE MONOOXYGENASE"/>
    <property type="match status" value="1"/>
</dbReference>
<dbReference type="Pfam" id="PF00743">
    <property type="entry name" value="FMO-like"/>
    <property type="match status" value="2"/>
</dbReference>
<dbReference type="EMBL" id="JALNTZ010000006">
    <property type="protein sequence ID" value="KAJ3648315.1"/>
    <property type="molecule type" value="Genomic_DNA"/>
</dbReference>
<proteinExistence type="inferred from homology"/>
<evidence type="ECO:0000256" key="7">
    <source>
        <dbReference type="ARBA" id="ARBA00023033"/>
    </source>
</evidence>
<dbReference type="Gene3D" id="3.50.50.60">
    <property type="entry name" value="FAD/NAD(P)-binding domain"/>
    <property type="match status" value="2"/>
</dbReference>
<keyword evidence="4 8" id="KW-0274">FAD</keyword>
<dbReference type="FunFam" id="3.50.50.60:FF:000138">
    <property type="entry name" value="Flavin-containing monooxygenase"/>
    <property type="match status" value="1"/>
</dbReference>
<comment type="cofactor">
    <cofactor evidence="1 8">
        <name>FAD</name>
        <dbReference type="ChEBI" id="CHEBI:57692"/>
    </cofactor>
</comment>
<evidence type="ECO:0000256" key="3">
    <source>
        <dbReference type="ARBA" id="ARBA00022630"/>
    </source>
</evidence>
<organism evidence="9 10">
    <name type="scientific">Zophobas morio</name>
    <dbReference type="NCBI Taxonomy" id="2755281"/>
    <lineage>
        <taxon>Eukaryota</taxon>
        <taxon>Metazoa</taxon>
        <taxon>Ecdysozoa</taxon>
        <taxon>Arthropoda</taxon>
        <taxon>Hexapoda</taxon>
        <taxon>Insecta</taxon>
        <taxon>Pterygota</taxon>
        <taxon>Neoptera</taxon>
        <taxon>Endopterygota</taxon>
        <taxon>Coleoptera</taxon>
        <taxon>Polyphaga</taxon>
        <taxon>Cucujiformia</taxon>
        <taxon>Tenebrionidae</taxon>
        <taxon>Zophobas</taxon>
    </lineage>
</organism>
<keyword evidence="7 8" id="KW-0503">Monooxygenase</keyword>
<evidence type="ECO:0000313" key="10">
    <source>
        <dbReference type="Proteomes" id="UP001168821"/>
    </source>
</evidence>
<gene>
    <name evidence="9" type="ORF">Zmor_020127</name>
</gene>
<protein>
    <recommendedName>
        <fullName evidence="8">Flavin-containing monooxygenase</fullName>
        <ecNumber evidence="8">1.-.-.-</ecNumber>
    </recommendedName>
</protein>
<evidence type="ECO:0000256" key="5">
    <source>
        <dbReference type="ARBA" id="ARBA00022857"/>
    </source>
</evidence>
<accession>A0AA38I3F2</accession>
<dbReference type="SUPFAM" id="SSF51905">
    <property type="entry name" value="FAD/NAD(P)-binding domain"/>
    <property type="match status" value="2"/>
</dbReference>